<sequence length="100" mass="10417">MLNPKVKSRSSSSSSARCTAAPASTCCAVACCSLPELALHMKRGRATESGYAHAQPNPGGTMSVLVETEPVEGTPRGAFTLTLWGEAGKRPIILGDIKFP</sequence>
<protein>
    <submittedName>
        <fullName evidence="2">DUF2381 family protein</fullName>
    </submittedName>
</protein>
<gene>
    <name evidence="2" type="ORF">D7Y13_19770</name>
</gene>
<name>A0ABX9QFR2_9BACT</name>
<reference evidence="2 3" key="1">
    <citation type="submission" date="2018-09" db="EMBL/GenBank/DDBJ databases">
        <authorList>
            <person name="Livingstone P.G."/>
            <person name="Whitworth D.E."/>
        </authorList>
    </citation>
    <scope>NUCLEOTIDE SEQUENCE [LARGE SCALE GENOMIC DNA]</scope>
    <source>
        <strain evidence="2 3">CA031B</strain>
    </source>
</reference>
<dbReference type="Proteomes" id="UP000278907">
    <property type="component" value="Unassembled WGS sequence"/>
</dbReference>
<evidence type="ECO:0000256" key="1">
    <source>
        <dbReference type="SAM" id="MobiDB-lite"/>
    </source>
</evidence>
<accession>A0ABX9QFR2</accession>
<comment type="caution">
    <text evidence="2">The sequence shown here is derived from an EMBL/GenBank/DDBJ whole genome shotgun (WGS) entry which is preliminary data.</text>
</comment>
<feature type="compositionally biased region" description="Low complexity" evidence="1">
    <location>
        <begin position="9"/>
        <end position="21"/>
    </location>
</feature>
<keyword evidence="3" id="KW-1185">Reference proteome</keyword>
<dbReference type="EMBL" id="RAWI01000145">
    <property type="protein sequence ID" value="RKI06672.1"/>
    <property type="molecule type" value="Genomic_DNA"/>
</dbReference>
<organism evidence="2 3">
    <name type="scientific">Corallococcus praedator</name>
    <dbReference type="NCBI Taxonomy" id="2316724"/>
    <lineage>
        <taxon>Bacteria</taxon>
        <taxon>Pseudomonadati</taxon>
        <taxon>Myxococcota</taxon>
        <taxon>Myxococcia</taxon>
        <taxon>Myxococcales</taxon>
        <taxon>Cystobacterineae</taxon>
        <taxon>Myxococcaceae</taxon>
        <taxon>Corallococcus</taxon>
    </lineage>
</organism>
<evidence type="ECO:0000313" key="2">
    <source>
        <dbReference type="EMBL" id="RKI06672.1"/>
    </source>
</evidence>
<evidence type="ECO:0000313" key="3">
    <source>
        <dbReference type="Proteomes" id="UP000278907"/>
    </source>
</evidence>
<proteinExistence type="predicted"/>
<feature type="region of interest" description="Disordered" evidence="1">
    <location>
        <begin position="1"/>
        <end position="21"/>
    </location>
</feature>